<dbReference type="InterPro" id="IPR027417">
    <property type="entry name" value="P-loop_NTPase"/>
</dbReference>
<evidence type="ECO:0000313" key="2">
    <source>
        <dbReference type="Proteomes" id="UP000215459"/>
    </source>
</evidence>
<dbReference type="AlphaFoldDB" id="A0A235B669"/>
<dbReference type="PANTHER" id="PTHR12435">
    <property type="match status" value="1"/>
</dbReference>
<name>A0A235B669_9BACL</name>
<dbReference type="EMBL" id="NOWF01000005">
    <property type="protein sequence ID" value="OYD07790.1"/>
    <property type="molecule type" value="Genomic_DNA"/>
</dbReference>
<evidence type="ECO:0000313" key="1">
    <source>
        <dbReference type="EMBL" id="OYD07790.1"/>
    </source>
</evidence>
<dbReference type="Proteomes" id="UP000215459">
    <property type="component" value="Unassembled WGS sequence"/>
</dbReference>
<accession>A0A235B669</accession>
<dbReference type="PIRSF" id="PIRSF037081">
    <property type="entry name" value="P-loop_All4644_prd"/>
    <property type="match status" value="1"/>
</dbReference>
<gene>
    <name evidence="1" type="ORF">CHM34_10020</name>
</gene>
<dbReference type="SUPFAM" id="SSF52540">
    <property type="entry name" value="P-loop containing nucleoside triphosphate hydrolases"/>
    <property type="match status" value="1"/>
</dbReference>
<protein>
    <submittedName>
        <fullName evidence="1">Uncharacterized protein</fullName>
    </submittedName>
</protein>
<dbReference type="Gene3D" id="3.40.50.300">
    <property type="entry name" value="P-loop containing nucleotide triphosphate hydrolases"/>
    <property type="match status" value="1"/>
</dbReference>
<dbReference type="Pfam" id="PF13671">
    <property type="entry name" value="AAA_33"/>
    <property type="match status" value="1"/>
</dbReference>
<proteinExistence type="predicted"/>
<dbReference type="OrthoDB" id="9807890at2"/>
<reference evidence="1 2" key="1">
    <citation type="submission" date="2017-07" db="EMBL/GenBank/DDBJ databases">
        <title>The genome sequence of Paludifilum halophilum highlights mechanisms for microbial adaptation to high salt environemnts.</title>
        <authorList>
            <person name="Belbahri L."/>
        </authorList>
    </citation>
    <scope>NUCLEOTIDE SEQUENCE [LARGE SCALE GENOMIC DNA]</scope>
    <source>
        <strain evidence="1 2">DSM 102817</strain>
    </source>
</reference>
<comment type="caution">
    <text evidence="1">The sequence shown here is derived from an EMBL/GenBank/DDBJ whole genome shotgun (WGS) entry which is preliminary data.</text>
</comment>
<keyword evidence="2" id="KW-1185">Reference proteome</keyword>
<organism evidence="1 2">
    <name type="scientific">Paludifilum halophilum</name>
    <dbReference type="NCBI Taxonomy" id="1642702"/>
    <lineage>
        <taxon>Bacteria</taxon>
        <taxon>Bacillati</taxon>
        <taxon>Bacillota</taxon>
        <taxon>Bacilli</taxon>
        <taxon>Bacillales</taxon>
        <taxon>Thermoactinomycetaceae</taxon>
        <taxon>Paludifilum</taxon>
    </lineage>
</organism>
<dbReference type="InterPro" id="IPR017101">
    <property type="entry name" value="P-loop_ATP/GTP-bd_All4644_prd"/>
</dbReference>
<sequence length="183" mass="20745">MGNLAMDGVVRLSRVLSFPSNSLILLCGAPGCGKSTFARRHFAPTEIVSSDDCRRRVCDNVYNMKVHRETFSLVRHIARLRMSLGRLTVIDATALRRGMRRSMMRLAGDYGFRTGVIVLDVRLSTCLSRNKSRKRKVSEDVIRSFYILLHKAKTDVYKEGFDRIYVLGEEDVDQAIVTINRGS</sequence>